<accession>A0ABR1HRI1</accession>
<feature type="compositionally biased region" description="Low complexity" evidence="1">
    <location>
        <begin position="56"/>
        <end position="70"/>
    </location>
</feature>
<dbReference type="Proteomes" id="UP001498476">
    <property type="component" value="Unassembled WGS sequence"/>
</dbReference>
<keyword evidence="2" id="KW-0472">Membrane</keyword>
<comment type="caution">
    <text evidence="3">The sequence shown here is derived from an EMBL/GenBank/DDBJ whole genome shotgun (WGS) entry which is preliminary data.</text>
</comment>
<feature type="compositionally biased region" description="Low complexity" evidence="1">
    <location>
        <begin position="144"/>
        <end position="161"/>
    </location>
</feature>
<sequence>MHADILPRDILGGCDEGESFYACNSGKFRGCCSTNPCGLGFCEEDNLFIPSPEDGTTTTAAPTSSSSIKSRTSDLFATVIDNDDEGKPTKTKTEEASESTEETRSGSRTMTDSGTTRTIPNNERVTVTKHTLIVTDKAPSRTPTATTFSSSTLKSTSVPSSGATSVVPIETAAVDGSSGDGSGSSFSTGAIAGAAIGGVIALAIIAVLTAVFLRRRKQRRPQSQASIGDIGERTSGEKNFFQAVSPHTTGTQGSGDPFAPFGGRADKLEDPHRPPSGTFEMEGTSTAPVELPAESPVTSHLRSASAPHSPERISRKYGGQPSGPVDPRANLNASTADRRQHTYVNHWNQYRSLGSER</sequence>
<keyword evidence="4" id="KW-1185">Reference proteome</keyword>
<evidence type="ECO:0008006" key="5">
    <source>
        <dbReference type="Google" id="ProtNLM"/>
    </source>
</evidence>
<evidence type="ECO:0000313" key="3">
    <source>
        <dbReference type="EMBL" id="KAK7423333.1"/>
    </source>
</evidence>
<proteinExistence type="predicted"/>
<feature type="region of interest" description="Disordered" evidence="1">
    <location>
        <begin position="53"/>
        <end position="119"/>
    </location>
</feature>
<gene>
    <name evidence="3" type="ORF">QQX98_001124</name>
</gene>
<feature type="region of interest" description="Disordered" evidence="1">
    <location>
        <begin position="216"/>
        <end position="343"/>
    </location>
</feature>
<feature type="compositionally biased region" description="Basic and acidic residues" evidence="1">
    <location>
        <begin position="264"/>
        <end position="273"/>
    </location>
</feature>
<feature type="region of interest" description="Disordered" evidence="1">
    <location>
        <begin position="139"/>
        <end position="163"/>
    </location>
</feature>
<keyword evidence="2" id="KW-1133">Transmembrane helix</keyword>
<dbReference type="EMBL" id="JAZAVJ010000010">
    <property type="protein sequence ID" value="KAK7423333.1"/>
    <property type="molecule type" value="Genomic_DNA"/>
</dbReference>
<evidence type="ECO:0000256" key="2">
    <source>
        <dbReference type="SAM" id="Phobius"/>
    </source>
</evidence>
<keyword evidence="2" id="KW-0812">Transmembrane</keyword>
<feature type="compositionally biased region" description="Basic and acidic residues" evidence="1">
    <location>
        <begin position="85"/>
        <end position="105"/>
    </location>
</feature>
<evidence type="ECO:0000313" key="4">
    <source>
        <dbReference type="Proteomes" id="UP001498476"/>
    </source>
</evidence>
<name>A0ABR1HRI1_9HYPO</name>
<evidence type="ECO:0000256" key="1">
    <source>
        <dbReference type="SAM" id="MobiDB-lite"/>
    </source>
</evidence>
<protein>
    <recommendedName>
        <fullName evidence="5">Mid2 domain-containing protein</fullName>
    </recommendedName>
</protein>
<feature type="transmembrane region" description="Helical" evidence="2">
    <location>
        <begin position="190"/>
        <end position="213"/>
    </location>
</feature>
<reference evidence="3 4" key="1">
    <citation type="journal article" date="2025" name="Microbiol. Resour. Announc.">
        <title>Draft genome sequences for Neonectria magnoliae and Neonectria punicea, canker pathogens of Liriodendron tulipifera and Acer saccharum in West Virginia.</title>
        <authorList>
            <person name="Petronek H.M."/>
            <person name="Kasson M.T."/>
            <person name="Metheny A.M."/>
            <person name="Stauder C.M."/>
            <person name="Lovett B."/>
            <person name="Lynch S.C."/>
            <person name="Garnas J.R."/>
            <person name="Kasson L.R."/>
            <person name="Stajich J.E."/>
        </authorList>
    </citation>
    <scope>NUCLEOTIDE SEQUENCE [LARGE SCALE GENOMIC DNA]</scope>
    <source>
        <strain evidence="3 4">NRRL 64653</strain>
    </source>
</reference>
<organism evidence="3 4">
    <name type="scientific">Neonectria punicea</name>
    <dbReference type="NCBI Taxonomy" id="979145"/>
    <lineage>
        <taxon>Eukaryota</taxon>
        <taxon>Fungi</taxon>
        <taxon>Dikarya</taxon>
        <taxon>Ascomycota</taxon>
        <taxon>Pezizomycotina</taxon>
        <taxon>Sordariomycetes</taxon>
        <taxon>Hypocreomycetidae</taxon>
        <taxon>Hypocreales</taxon>
        <taxon>Nectriaceae</taxon>
        <taxon>Neonectria</taxon>
    </lineage>
</organism>